<organism evidence="3 4">
    <name type="scientific">Streptomyces synnematoformans</name>
    <dbReference type="NCBI Taxonomy" id="415721"/>
    <lineage>
        <taxon>Bacteria</taxon>
        <taxon>Bacillati</taxon>
        <taxon>Actinomycetota</taxon>
        <taxon>Actinomycetes</taxon>
        <taxon>Kitasatosporales</taxon>
        <taxon>Streptomycetaceae</taxon>
        <taxon>Streptomyces</taxon>
    </lineage>
</organism>
<dbReference type="RefSeq" id="WP_344296300.1">
    <property type="nucleotide sequence ID" value="NZ_BAAAPF010000613.1"/>
</dbReference>
<dbReference type="InterPro" id="IPR020845">
    <property type="entry name" value="AMP-binding_CS"/>
</dbReference>
<sequence length="550" mass="60136">MLVWVEGLVSQNPVHRRGLYLGVLAQRAAVRHGSVLLTLDHDLDVLPEAGRRITVRELAHYVVDLAGRLAAAGVQAGDHVVVYKRPNFDSWILGTAAARLGAVPVMLSPALDAATVAALMRRLGRPHLLTDAVKLQVLAGEDLDGLTESVITVTDTTTDADTTTEADAGTDADGGTRGGVSLAGLAGSPGVRPVFTGLDEPAMITHTSGTTGLPKLVVHTARTMRTRLRPQLFMLGVMPRRETVAISIPFVHSRLFAAMALVLMKGMPTVLVNNHDPDEVAEFFVKNRPGLIEALPNSFLAWEGLVSDPRRPFASVKYFSSTFDAIHPRTVRRLLDSSRRRAPQFFQIYGQSEVGPAVGRPYYRRHAREMDGRCVGFALPGSAKVRVVSQNGAAVSPDNPGFIEVRWDGIAKTYHGEQERYDENVNGGWWRTGDVGYRTRLGCLHMLDREIDTIPGVGSSLEIEDAVLDRLEELVELVVVSGPDATAVPVVCTRDDEPVDPDRWRQATGDYPQLAEPVHIPMAQLPRTATLKTRRVELSRILHDRLQEQS</sequence>
<dbReference type="InterPro" id="IPR000873">
    <property type="entry name" value="AMP-dep_synth/lig_dom"/>
</dbReference>
<dbReference type="SUPFAM" id="SSF56801">
    <property type="entry name" value="Acetyl-CoA synthetase-like"/>
    <property type="match status" value="1"/>
</dbReference>
<dbReference type="Pfam" id="PF00501">
    <property type="entry name" value="AMP-binding"/>
    <property type="match status" value="1"/>
</dbReference>
<evidence type="ECO:0000313" key="3">
    <source>
        <dbReference type="EMBL" id="GAA1517153.1"/>
    </source>
</evidence>
<feature type="region of interest" description="Disordered" evidence="1">
    <location>
        <begin position="157"/>
        <end position="177"/>
    </location>
</feature>
<evidence type="ECO:0000256" key="1">
    <source>
        <dbReference type="SAM" id="MobiDB-lite"/>
    </source>
</evidence>
<keyword evidence="4" id="KW-1185">Reference proteome</keyword>
<comment type="caution">
    <text evidence="3">The sequence shown here is derived from an EMBL/GenBank/DDBJ whole genome shotgun (WGS) entry which is preliminary data.</text>
</comment>
<reference evidence="4" key="1">
    <citation type="journal article" date="2019" name="Int. J. Syst. Evol. Microbiol.">
        <title>The Global Catalogue of Microorganisms (GCM) 10K type strain sequencing project: providing services to taxonomists for standard genome sequencing and annotation.</title>
        <authorList>
            <consortium name="The Broad Institute Genomics Platform"/>
            <consortium name="The Broad Institute Genome Sequencing Center for Infectious Disease"/>
            <person name="Wu L."/>
            <person name="Ma J."/>
        </authorList>
    </citation>
    <scope>NUCLEOTIDE SEQUENCE [LARGE SCALE GENOMIC DNA]</scope>
    <source>
        <strain evidence="4">JCM 15481</strain>
    </source>
</reference>
<evidence type="ECO:0000313" key="4">
    <source>
        <dbReference type="Proteomes" id="UP001500443"/>
    </source>
</evidence>
<gene>
    <name evidence="3" type="ORF">GCM10009802_67730</name>
</gene>
<evidence type="ECO:0000259" key="2">
    <source>
        <dbReference type="Pfam" id="PF00501"/>
    </source>
</evidence>
<dbReference type="InterPro" id="IPR050237">
    <property type="entry name" value="ATP-dep_AMP-bd_enzyme"/>
</dbReference>
<protein>
    <submittedName>
        <fullName evidence="3">AMP-binding protein</fullName>
    </submittedName>
</protein>
<dbReference type="PANTHER" id="PTHR43767:SF1">
    <property type="entry name" value="NONRIBOSOMAL PEPTIDE SYNTHASE PES1 (EUROFUNG)-RELATED"/>
    <property type="match status" value="1"/>
</dbReference>
<dbReference type="Proteomes" id="UP001500443">
    <property type="component" value="Unassembled WGS sequence"/>
</dbReference>
<dbReference type="PANTHER" id="PTHR43767">
    <property type="entry name" value="LONG-CHAIN-FATTY-ACID--COA LIGASE"/>
    <property type="match status" value="1"/>
</dbReference>
<proteinExistence type="predicted"/>
<feature type="domain" description="AMP-dependent synthetase/ligase" evidence="2">
    <location>
        <begin position="48"/>
        <end position="415"/>
    </location>
</feature>
<dbReference type="Gene3D" id="3.40.50.12780">
    <property type="entry name" value="N-terminal domain of ligase-like"/>
    <property type="match status" value="1"/>
</dbReference>
<dbReference type="EMBL" id="BAAAPF010000613">
    <property type="protein sequence ID" value="GAA1517153.1"/>
    <property type="molecule type" value="Genomic_DNA"/>
</dbReference>
<dbReference type="PROSITE" id="PS00455">
    <property type="entry name" value="AMP_BINDING"/>
    <property type="match status" value="1"/>
</dbReference>
<name>A0ABP4LA44_9ACTN</name>
<dbReference type="InterPro" id="IPR042099">
    <property type="entry name" value="ANL_N_sf"/>
</dbReference>
<accession>A0ABP4LA44</accession>